<dbReference type="SUPFAM" id="SSF55811">
    <property type="entry name" value="Nudix"/>
    <property type="match status" value="1"/>
</dbReference>
<evidence type="ECO:0000256" key="1">
    <source>
        <dbReference type="ARBA" id="ARBA00022801"/>
    </source>
</evidence>
<keyword evidence="5" id="KW-1185">Reference proteome</keyword>
<keyword evidence="2" id="KW-0812">Transmembrane</keyword>
<evidence type="ECO:0000313" key="5">
    <source>
        <dbReference type="Proteomes" id="UP001530315"/>
    </source>
</evidence>
<dbReference type="InterPro" id="IPR015797">
    <property type="entry name" value="NUDIX_hydrolase-like_dom_sf"/>
</dbReference>
<dbReference type="PROSITE" id="PS51462">
    <property type="entry name" value="NUDIX"/>
    <property type="match status" value="1"/>
</dbReference>
<keyword evidence="1" id="KW-0378">Hydrolase</keyword>
<dbReference type="PROSITE" id="PS00893">
    <property type="entry name" value="NUDIX_BOX"/>
    <property type="match status" value="1"/>
</dbReference>
<feature type="transmembrane region" description="Helical" evidence="2">
    <location>
        <begin position="20"/>
        <end position="40"/>
    </location>
</feature>
<dbReference type="AlphaFoldDB" id="A0ABD3MH34"/>
<keyword evidence="2" id="KW-0472">Membrane</keyword>
<evidence type="ECO:0000259" key="3">
    <source>
        <dbReference type="PROSITE" id="PS51462"/>
    </source>
</evidence>
<dbReference type="GO" id="GO:0016787">
    <property type="term" value="F:hydrolase activity"/>
    <property type="evidence" value="ECO:0007669"/>
    <property type="project" value="UniProtKB-KW"/>
</dbReference>
<evidence type="ECO:0000256" key="2">
    <source>
        <dbReference type="SAM" id="Phobius"/>
    </source>
</evidence>
<feature type="domain" description="Nudix hydrolase" evidence="3">
    <location>
        <begin position="90"/>
        <end position="234"/>
    </location>
</feature>
<dbReference type="InterPro" id="IPR000086">
    <property type="entry name" value="NUDIX_hydrolase_dom"/>
</dbReference>
<dbReference type="PANTHER" id="PTHR43736">
    <property type="entry name" value="ADP-RIBOSE PYROPHOSPHATASE"/>
    <property type="match status" value="1"/>
</dbReference>
<dbReference type="Proteomes" id="UP001530315">
    <property type="component" value="Unassembled WGS sequence"/>
</dbReference>
<reference evidence="4 5" key="1">
    <citation type="submission" date="2024-10" db="EMBL/GenBank/DDBJ databases">
        <title>Updated reference genomes for cyclostephanoid diatoms.</title>
        <authorList>
            <person name="Roberts W.R."/>
            <person name="Alverson A.J."/>
        </authorList>
    </citation>
    <scope>NUCLEOTIDE SEQUENCE [LARGE SCALE GENOMIC DNA]</scope>
    <source>
        <strain evidence="4 5">AJA276-08</strain>
    </source>
</reference>
<proteinExistence type="predicted"/>
<comment type="caution">
    <text evidence="4">The sequence shown here is derived from an EMBL/GenBank/DDBJ whole genome shotgun (WGS) entry which is preliminary data.</text>
</comment>
<dbReference type="Pfam" id="PF00293">
    <property type="entry name" value="NUDIX"/>
    <property type="match status" value="1"/>
</dbReference>
<sequence>MITNGSIRRRQSFCGSASSILMILGIVAIFAVSGIFIKMLPAKVSLMKSSKSASKQECFVGKERTWHGGHPAQDRPGSCWCGGDEYCMCTPSVAIDIVLYSKSESDDRYSVWVVRRGDTGQLATIGGFVNVGETTENAVLREAEEETGIVIPLDQANSAMSLIGVYSDSRRDNRRHIVSIAYALKFIPSAMVTKDGGNAPKAGDDANEVILVPLDEIGVKYKGEDWFDDHLTILLDFKERIANDVSVERNGELYRDVARSTCSSVS</sequence>
<dbReference type="PANTHER" id="PTHR43736:SF5">
    <property type="entry name" value="NUDIX HYDROLASE DOMAIN-CONTAINING PROTEIN"/>
    <property type="match status" value="1"/>
</dbReference>
<dbReference type="CDD" id="cd18873">
    <property type="entry name" value="NUDIX_NadM_like"/>
    <property type="match status" value="1"/>
</dbReference>
<dbReference type="InterPro" id="IPR020084">
    <property type="entry name" value="NUDIX_hydrolase_CS"/>
</dbReference>
<dbReference type="EMBL" id="JALLAZ020001851">
    <property type="protein sequence ID" value="KAL3761467.1"/>
    <property type="molecule type" value="Genomic_DNA"/>
</dbReference>
<organism evidence="4 5">
    <name type="scientific">Stephanodiscus triporus</name>
    <dbReference type="NCBI Taxonomy" id="2934178"/>
    <lineage>
        <taxon>Eukaryota</taxon>
        <taxon>Sar</taxon>
        <taxon>Stramenopiles</taxon>
        <taxon>Ochrophyta</taxon>
        <taxon>Bacillariophyta</taxon>
        <taxon>Coscinodiscophyceae</taxon>
        <taxon>Thalassiosirophycidae</taxon>
        <taxon>Stephanodiscales</taxon>
        <taxon>Stephanodiscaceae</taxon>
        <taxon>Stephanodiscus</taxon>
    </lineage>
</organism>
<protein>
    <recommendedName>
        <fullName evidence="3">Nudix hydrolase domain-containing protein</fullName>
    </recommendedName>
</protein>
<gene>
    <name evidence="4" type="ORF">ACHAW5_001397</name>
</gene>
<dbReference type="Gene3D" id="3.90.79.10">
    <property type="entry name" value="Nucleoside Triphosphate Pyrophosphohydrolase"/>
    <property type="match status" value="1"/>
</dbReference>
<keyword evidence="2" id="KW-1133">Transmembrane helix</keyword>
<name>A0ABD3MH34_9STRA</name>
<accession>A0ABD3MH34</accession>
<evidence type="ECO:0000313" key="4">
    <source>
        <dbReference type="EMBL" id="KAL3761467.1"/>
    </source>
</evidence>